<name>A0AAN7RLY7_TRANT</name>
<proteinExistence type="inferred from homology"/>
<feature type="region of interest" description="Disordered" evidence="2">
    <location>
        <begin position="459"/>
        <end position="499"/>
    </location>
</feature>
<comment type="caution">
    <text evidence="4">The sequence shown here is derived from an EMBL/GenBank/DDBJ whole genome shotgun (WGS) entry which is preliminary data.</text>
</comment>
<feature type="region of interest" description="Disordered" evidence="2">
    <location>
        <begin position="405"/>
        <end position="432"/>
    </location>
</feature>
<feature type="compositionally biased region" description="Basic and acidic residues" evidence="2">
    <location>
        <begin position="557"/>
        <end position="572"/>
    </location>
</feature>
<organism evidence="4 5">
    <name type="scientific">Trapa natans</name>
    <name type="common">Water chestnut</name>
    <dbReference type="NCBI Taxonomy" id="22666"/>
    <lineage>
        <taxon>Eukaryota</taxon>
        <taxon>Viridiplantae</taxon>
        <taxon>Streptophyta</taxon>
        <taxon>Embryophyta</taxon>
        <taxon>Tracheophyta</taxon>
        <taxon>Spermatophyta</taxon>
        <taxon>Magnoliopsida</taxon>
        <taxon>eudicotyledons</taxon>
        <taxon>Gunneridae</taxon>
        <taxon>Pentapetalae</taxon>
        <taxon>rosids</taxon>
        <taxon>malvids</taxon>
        <taxon>Myrtales</taxon>
        <taxon>Lythraceae</taxon>
        <taxon>Trapa</taxon>
    </lineage>
</organism>
<evidence type="ECO:0000313" key="5">
    <source>
        <dbReference type="Proteomes" id="UP001346149"/>
    </source>
</evidence>
<dbReference type="Pfam" id="PF03763">
    <property type="entry name" value="Remorin_C"/>
    <property type="match status" value="1"/>
</dbReference>
<dbReference type="PANTHER" id="PTHR31471">
    <property type="entry name" value="OS02G0116800 PROTEIN"/>
    <property type="match status" value="1"/>
</dbReference>
<accession>A0AAN7RLY7</accession>
<dbReference type="InterPro" id="IPR005516">
    <property type="entry name" value="Remorin_C"/>
</dbReference>
<protein>
    <recommendedName>
        <fullName evidence="3">Remorin C-terminal domain-containing protein</fullName>
    </recommendedName>
</protein>
<sequence>MAWSDVSCEPSLLICRLPQATVNACEVSLEKGSIEEASTCYDKDVSSDGNGGHLSKQPNSSTVAHGKDSHELLLLNSLEISLVLEPGMESTNFTSRATPNMSYDGHFAGATVPVCDSKSSDFGIASSSSSCTKLNFKLQSTASTFIDRLALLQRFDYPPLALLPLRGSHPDELRLLMRGEDKSRAMNRNGVPFSPGDDRKQLGGGGGRGGRGRGRGRGRAVGIHHHHHYHHQEPQKGCSSERVASAAVVANRRHTITGIGAVAAGPPLSPFNSGRALPSKWEDAERWICSPFSVNDSSHLLRNRPKSKSGPLGGQSTNYFGYAGQYGSFYSPAVPGLEGWSGRGFFGAGSPFSTGVFVADETVMMSCVAENNNKAVNEWLGAHGEVDARVGAEDGVTRTISRRDMATQMSPKSSICSSPETRTSIHRSPPNAKLEEVRDVLMDRRSNAISWSKRHAARLKRKDRAGPKDSQDEFSSEIRASSSWDIRETAKNTSRADREDAKITAWENLQKAKAEAAIRKLEMKLEKKRSSSMDRILNKLRRAELKAQEMRSSISEAHLRDQPQHQHSQKEKKAPKHFGFKFGFSCFHCHSIS</sequence>
<reference evidence="4 5" key="1">
    <citation type="journal article" date="2023" name="Hortic Res">
        <title>Pangenome of water caltrop reveals structural variations and asymmetric subgenome divergence after allopolyploidization.</title>
        <authorList>
            <person name="Zhang X."/>
            <person name="Chen Y."/>
            <person name="Wang L."/>
            <person name="Yuan Y."/>
            <person name="Fang M."/>
            <person name="Shi L."/>
            <person name="Lu R."/>
            <person name="Comes H.P."/>
            <person name="Ma Y."/>
            <person name="Chen Y."/>
            <person name="Huang G."/>
            <person name="Zhou Y."/>
            <person name="Zheng Z."/>
            <person name="Qiu Y."/>
        </authorList>
    </citation>
    <scope>NUCLEOTIDE SEQUENCE [LARGE SCALE GENOMIC DNA]</scope>
    <source>
        <strain evidence="4">F231</strain>
    </source>
</reference>
<gene>
    <name evidence="4" type="ORF">SAY86_021745</name>
</gene>
<dbReference type="Proteomes" id="UP001346149">
    <property type="component" value="Unassembled WGS sequence"/>
</dbReference>
<feature type="region of interest" description="Disordered" evidence="2">
    <location>
        <begin position="548"/>
        <end position="574"/>
    </location>
</feature>
<feature type="compositionally biased region" description="Basic and acidic residues" evidence="2">
    <location>
        <begin position="485"/>
        <end position="499"/>
    </location>
</feature>
<feature type="region of interest" description="Disordered" evidence="2">
    <location>
        <begin position="180"/>
        <end position="239"/>
    </location>
</feature>
<evidence type="ECO:0000259" key="3">
    <source>
        <dbReference type="Pfam" id="PF03763"/>
    </source>
</evidence>
<feature type="domain" description="Remorin C-terminal" evidence="3">
    <location>
        <begin position="480"/>
        <end position="561"/>
    </location>
</feature>
<comment type="similarity">
    <text evidence="1">Belongs to the remorin family.</text>
</comment>
<evidence type="ECO:0000256" key="2">
    <source>
        <dbReference type="SAM" id="MobiDB-lite"/>
    </source>
</evidence>
<feature type="compositionally biased region" description="Basic residues" evidence="2">
    <location>
        <begin position="210"/>
        <end position="230"/>
    </location>
</feature>
<evidence type="ECO:0000256" key="1">
    <source>
        <dbReference type="ARBA" id="ARBA00005711"/>
    </source>
</evidence>
<feature type="compositionally biased region" description="Polar residues" evidence="2">
    <location>
        <begin position="407"/>
        <end position="422"/>
    </location>
</feature>
<dbReference type="AlphaFoldDB" id="A0AAN7RLY7"/>
<dbReference type="PANTHER" id="PTHR31471:SF2">
    <property type="entry name" value="REMORIN FAMILY PROTEIN"/>
    <property type="match status" value="1"/>
</dbReference>
<keyword evidence="5" id="KW-1185">Reference proteome</keyword>
<evidence type="ECO:0000313" key="4">
    <source>
        <dbReference type="EMBL" id="KAK4801258.1"/>
    </source>
</evidence>
<dbReference type="EMBL" id="JAXQNO010000003">
    <property type="protein sequence ID" value="KAK4801258.1"/>
    <property type="molecule type" value="Genomic_DNA"/>
</dbReference>